<proteinExistence type="predicted"/>
<dbReference type="AlphaFoldDB" id="A0A0K2U9L5"/>
<dbReference type="EMBL" id="HACA01017020">
    <property type="protein sequence ID" value="CDW34381.1"/>
    <property type="molecule type" value="Transcribed_RNA"/>
</dbReference>
<accession>A0A0K2U9L5</accession>
<organism evidence="1">
    <name type="scientific">Lepeophtheirus salmonis</name>
    <name type="common">Salmon louse</name>
    <name type="synonym">Caligus salmonis</name>
    <dbReference type="NCBI Taxonomy" id="72036"/>
    <lineage>
        <taxon>Eukaryota</taxon>
        <taxon>Metazoa</taxon>
        <taxon>Ecdysozoa</taxon>
        <taxon>Arthropoda</taxon>
        <taxon>Crustacea</taxon>
        <taxon>Multicrustacea</taxon>
        <taxon>Hexanauplia</taxon>
        <taxon>Copepoda</taxon>
        <taxon>Siphonostomatoida</taxon>
        <taxon>Caligidae</taxon>
        <taxon>Lepeophtheirus</taxon>
    </lineage>
</organism>
<sequence length="128" mass="14421">MLMSTLQSPTHCLKKGKIMSYARVLSKREEIVKNALNKIDLSASILWETFVITLKVSESQHAFSNVNMKQLPLYKVAINYGFTEDGVTGAHPNMALDTLAFIPRSLWSFVQAGEIKEMLQNQCNWTLG</sequence>
<protein>
    <submittedName>
        <fullName evidence="1">Uncharacterized protein</fullName>
    </submittedName>
</protein>
<name>A0A0K2U9L5_LEPSM</name>
<reference evidence="1" key="1">
    <citation type="submission" date="2014-05" db="EMBL/GenBank/DDBJ databases">
        <authorList>
            <person name="Chronopoulou M."/>
        </authorList>
    </citation>
    <scope>NUCLEOTIDE SEQUENCE</scope>
    <source>
        <tissue evidence="1">Whole organism</tissue>
    </source>
</reference>
<evidence type="ECO:0000313" key="1">
    <source>
        <dbReference type="EMBL" id="CDW34381.1"/>
    </source>
</evidence>